<evidence type="ECO:0000256" key="1">
    <source>
        <dbReference type="ARBA" id="ARBA00004377"/>
    </source>
</evidence>
<dbReference type="EMBL" id="FNAG01000001">
    <property type="protein sequence ID" value="SDD10569.1"/>
    <property type="molecule type" value="Genomic_DNA"/>
</dbReference>
<name>A0A1G6S137_9GAMM</name>
<dbReference type="PRINTS" id="PR00885">
    <property type="entry name" value="BCTERIALGSPH"/>
</dbReference>
<evidence type="ECO:0000256" key="11">
    <source>
        <dbReference type="SAM" id="Phobius"/>
    </source>
</evidence>
<gene>
    <name evidence="13" type="ORF">SAMN04488509_101238</name>
</gene>
<evidence type="ECO:0000256" key="10">
    <source>
        <dbReference type="ARBA" id="ARBA00030775"/>
    </source>
</evidence>
<evidence type="ECO:0000256" key="4">
    <source>
        <dbReference type="ARBA" id="ARBA00022481"/>
    </source>
</evidence>
<comment type="subcellular location">
    <subcellularLocation>
        <location evidence="1">Cell inner membrane</location>
        <topology evidence="1">Single-pass membrane protein</topology>
    </subcellularLocation>
</comment>
<evidence type="ECO:0000256" key="7">
    <source>
        <dbReference type="ARBA" id="ARBA00022989"/>
    </source>
</evidence>
<dbReference type="GO" id="GO:0015628">
    <property type="term" value="P:protein secretion by the type II secretion system"/>
    <property type="evidence" value="ECO:0007669"/>
    <property type="project" value="InterPro"/>
</dbReference>
<reference evidence="13 14" key="1">
    <citation type="submission" date="2016-10" db="EMBL/GenBank/DDBJ databases">
        <authorList>
            <person name="de Groot N.N."/>
        </authorList>
    </citation>
    <scope>NUCLEOTIDE SEQUENCE [LARGE SCALE GENOMIC DNA]</scope>
    <source>
        <strain evidence="13 14">DSM 16957</strain>
    </source>
</reference>
<evidence type="ECO:0000256" key="2">
    <source>
        <dbReference type="ARBA" id="ARBA00021549"/>
    </source>
</evidence>
<evidence type="ECO:0000256" key="8">
    <source>
        <dbReference type="ARBA" id="ARBA00023136"/>
    </source>
</evidence>
<dbReference type="Gene3D" id="3.55.40.10">
    <property type="entry name" value="minor pseudopilin epsh domain"/>
    <property type="match status" value="1"/>
</dbReference>
<evidence type="ECO:0000256" key="6">
    <source>
        <dbReference type="ARBA" id="ARBA00022692"/>
    </source>
</evidence>
<keyword evidence="3" id="KW-1003">Cell membrane</keyword>
<dbReference type="NCBIfam" id="TIGR02532">
    <property type="entry name" value="IV_pilin_GFxxxE"/>
    <property type="match status" value="1"/>
</dbReference>
<dbReference type="RefSeq" id="WP_091239373.1">
    <property type="nucleotide sequence ID" value="NZ_FNAG01000001.1"/>
</dbReference>
<dbReference type="GO" id="GO:0015627">
    <property type="term" value="C:type II protein secretion system complex"/>
    <property type="evidence" value="ECO:0007669"/>
    <property type="project" value="InterPro"/>
</dbReference>
<dbReference type="InterPro" id="IPR012902">
    <property type="entry name" value="N_methyl_site"/>
</dbReference>
<evidence type="ECO:0000256" key="5">
    <source>
        <dbReference type="ARBA" id="ARBA00022519"/>
    </source>
</evidence>
<evidence type="ECO:0000256" key="9">
    <source>
        <dbReference type="ARBA" id="ARBA00025772"/>
    </source>
</evidence>
<sequence>MTPLAASRQAGFTLVELLIVVVIVAITAAIALPSFNDAIVRNRLASQSNELVAGLSLARTAALELNAGGGFCAANDSQDGCGGNFENGWIAWADANRNNVVDDGEIRSSGRINDDDSIVGVTSIRFDGRGRRIDPAPNVGATMTLRPVDCATGKEFIRTLTINAVGSVTVTKGNC</sequence>
<evidence type="ECO:0000313" key="14">
    <source>
        <dbReference type="Proteomes" id="UP000199603"/>
    </source>
</evidence>
<dbReference type="Pfam" id="PF12019">
    <property type="entry name" value="GspH"/>
    <property type="match status" value="1"/>
</dbReference>
<dbReference type="InterPro" id="IPR045584">
    <property type="entry name" value="Pilin-like"/>
</dbReference>
<organism evidence="13 14">
    <name type="scientific">Aquimonas voraii</name>
    <dbReference type="NCBI Taxonomy" id="265719"/>
    <lineage>
        <taxon>Bacteria</taxon>
        <taxon>Pseudomonadati</taxon>
        <taxon>Pseudomonadota</taxon>
        <taxon>Gammaproteobacteria</taxon>
        <taxon>Lysobacterales</taxon>
        <taxon>Lysobacteraceae</taxon>
        <taxon>Aquimonas</taxon>
    </lineage>
</organism>
<dbReference type="InterPro" id="IPR022346">
    <property type="entry name" value="T2SS_GspH"/>
</dbReference>
<dbReference type="SUPFAM" id="SSF54523">
    <property type="entry name" value="Pili subunits"/>
    <property type="match status" value="1"/>
</dbReference>
<dbReference type="InterPro" id="IPR002416">
    <property type="entry name" value="T2SS_protein-GspH"/>
</dbReference>
<keyword evidence="6 11" id="KW-0812">Transmembrane</keyword>
<proteinExistence type="inferred from homology"/>
<accession>A0A1G6S137</accession>
<dbReference type="Proteomes" id="UP000199603">
    <property type="component" value="Unassembled WGS sequence"/>
</dbReference>
<keyword evidence="5" id="KW-0997">Cell inner membrane</keyword>
<keyword evidence="4" id="KW-0488">Methylation</keyword>
<keyword evidence="14" id="KW-1185">Reference proteome</keyword>
<evidence type="ECO:0000256" key="3">
    <source>
        <dbReference type="ARBA" id="ARBA00022475"/>
    </source>
</evidence>
<dbReference type="AlphaFoldDB" id="A0A1G6S137"/>
<keyword evidence="8 11" id="KW-0472">Membrane</keyword>
<feature type="transmembrane region" description="Helical" evidence="11">
    <location>
        <begin position="12"/>
        <end position="32"/>
    </location>
</feature>
<dbReference type="PROSITE" id="PS00409">
    <property type="entry name" value="PROKAR_NTER_METHYL"/>
    <property type="match status" value="1"/>
</dbReference>
<evidence type="ECO:0000259" key="12">
    <source>
        <dbReference type="Pfam" id="PF12019"/>
    </source>
</evidence>
<dbReference type="OrthoDB" id="6120962at2"/>
<feature type="domain" description="General secretion pathway GspH" evidence="12">
    <location>
        <begin position="48"/>
        <end position="166"/>
    </location>
</feature>
<dbReference type="STRING" id="265719.SAMN04488509_101238"/>
<dbReference type="GO" id="GO:0005886">
    <property type="term" value="C:plasma membrane"/>
    <property type="evidence" value="ECO:0007669"/>
    <property type="project" value="UniProtKB-SubCell"/>
</dbReference>
<comment type="similarity">
    <text evidence="9">Belongs to the GSP H family.</text>
</comment>
<evidence type="ECO:0000313" key="13">
    <source>
        <dbReference type="EMBL" id="SDD10569.1"/>
    </source>
</evidence>
<keyword evidence="7 11" id="KW-1133">Transmembrane helix</keyword>
<protein>
    <recommendedName>
        <fullName evidence="2">Type II secretion system protein H</fullName>
    </recommendedName>
    <alternativeName>
        <fullName evidence="10">General secretion pathway protein H</fullName>
    </alternativeName>
</protein>
<dbReference type="Pfam" id="PF07963">
    <property type="entry name" value="N_methyl"/>
    <property type="match status" value="1"/>
</dbReference>